<dbReference type="Pfam" id="PF00392">
    <property type="entry name" value="GntR"/>
    <property type="match status" value="1"/>
</dbReference>
<dbReference type="PANTHER" id="PTHR38445:SF10">
    <property type="entry name" value="GNTR-FAMILY TRANSCRIPTIONAL REGULATOR"/>
    <property type="match status" value="1"/>
</dbReference>
<protein>
    <submittedName>
        <fullName evidence="5">GntR family transcriptional regulator</fullName>
    </submittedName>
</protein>
<dbReference type="SUPFAM" id="SSF46785">
    <property type="entry name" value="Winged helix' DNA-binding domain"/>
    <property type="match status" value="1"/>
</dbReference>
<reference evidence="6" key="1">
    <citation type="submission" date="2019-07" db="EMBL/GenBank/DDBJ databases">
        <title>Bacillus alkalisoli sp. nov. isolated from saline soil.</title>
        <authorList>
            <person name="Sun J.-Q."/>
            <person name="Xu L."/>
        </authorList>
    </citation>
    <scope>NUCLEOTIDE SEQUENCE [LARGE SCALE GENOMIC DNA]</scope>
    <source>
        <strain evidence="6">M4U3P1</strain>
    </source>
</reference>
<dbReference type="InterPro" id="IPR000524">
    <property type="entry name" value="Tscrpt_reg_HTH_GntR"/>
</dbReference>
<keyword evidence="3" id="KW-0804">Transcription</keyword>
<dbReference type="GO" id="GO:0003700">
    <property type="term" value="F:DNA-binding transcription factor activity"/>
    <property type="evidence" value="ECO:0007669"/>
    <property type="project" value="InterPro"/>
</dbReference>
<keyword evidence="1" id="KW-0805">Transcription regulation</keyword>
<dbReference type="GO" id="GO:0003677">
    <property type="term" value="F:DNA binding"/>
    <property type="evidence" value="ECO:0007669"/>
    <property type="project" value="UniProtKB-KW"/>
</dbReference>
<dbReference type="KEGG" id="psua:FLK61_23890"/>
<dbReference type="PANTHER" id="PTHR38445">
    <property type="entry name" value="HTH-TYPE TRANSCRIPTIONAL REPRESSOR YTRA"/>
    <property type="match status" value="1"/>
</dbReference>
<evidence type="ECO:0000256" key="3">
    <source>
        <dbReference type="ARBA" id="ARBA00023163"/>
    </source>
</evidence>
<dbReference type="InterPro" id="IPR036388">
    <property type="entry name" value="WH-like_DNA-bd_sf"/>
</dbReference>
<dbReference type="Proteomes" id="UP000318138">
    <property type="component" value="Chromosome"/>
</dbReference>
<gene>
    <name evidence="5" type="ORF">FLK61_23890</name>
</gene>
<dbReference type="Gene3D" id="1.10.10.10">
    <property type="entry name" value="Winged helix-like DNA-binding domain superfamily/Winged helix DNA-binding domain"/>
    <property type="match status" value="1"/>
</dbReference>
<dbReference type="PROSITE" id="PS50949">
    <property type="entry name" value="HTH_GNTR"/>
    <property type="match status" value="1"/>
</dbReference>
<keyword evidence="6" id="KW-1185">Reference proteome</keyword>
<keyword evidence="2" id="KW-0238">DNA-binding</keyword>
<organism evidence="5 6">
    <name type="scientific">Paenalkalicoccus suaedae</name>
    <dbReference type="NCBI Taxonomy" id="2592382"/>
    <lineage>
        <taxon>Bacteria</taxon>
        <taxon>Bacillati</taxon>
        <taxon>Bacillota</taxon>
        <taxon>Bacilli</taxon>
        <taxon>Bacillales</taxon>
        <taxon>Bacillaceae</taxon>
        <taxon>Paenalkalicoccus</taxon>
    </lineage>
</organism>
<proteinExistence type="predicted"/>
<evidence type="ECO:0000256" key="2">
    <source>
        <dbReference type="ARBA" id="ARBA00023125"/>
    </source>
</evidence>
<sequence>MSESFQEGSPIFHQVEKRISDNIVSGKLKTDDQVPSTNQFAKHYQINPATAAKGINMLVDRGILYKKRGVGMFVAEGAREKLIGERQQLFYEKYVLPMLDEAKQIDVSKDEIKNMIDGGE</sequence>
<dbReference type="RefSeq" id="WP_176007876.1">
    <property type="nucleotide sequence ID" value="NZ_CP041372.2"/>
</dbReference>
<feature type="domain" description="HTH gntR-type" evidence="4">
    <location>
        <begin position="9"/>
        <end position="77"/>
    </location>
</feature>
<dbReference type="SMART" id="SM00345">
    <property type="entry name" value="HTH_GNTR"/>
    <property type="match status" value="1"/>
</dbReference>
<accession>A0A859FB04</accession>
<evidence type="ECO:0000259" key="4">
    <source>
        <dbReference type="PROSITE" id="PS50949"/>
    </source>
</evidence>
<evidence type="ECO:0000256" key="1">
    <source>
        <dbReference type="ARBA" id="ARBA00023015"/>
    </source>
</evidence>
<dbReference type="CDD" id="cd07377">
    <property type="entry name" value="WHTH_GntR"/>
    <property type="match status" value="1"/>
</dbReference>
<dbReference type="InterPro" id="IPR036390">
    <property type="entry name" value="WH_DNA-bd_sf"/>
</dbReference>
<dbReference type="AlphaFoldDB" id="A0A859FB04"/>
<name>A0A859FB04_9BACI</name>
<evidence type="ECO:0000313" key="6">
    <source>
        <dbReference type="Proteomes" id="UP000318138"/>
    </source>
</evidence>
<dbReference type="EMBL" id="CP041372">
    <property type="protein sequence ID" value="QKS69831.1"/>
    <property type="molecule type" value="Genomic_DNA"/>
</dbReference>
<evidence type="ECO:0000313" key="5">
    <source>
        <dbReference type="EMBL" id="QKS69831.1"/>
    </source>
</evidence>